<dbReference type="InterPro" id="IPR023213">
    <property type="entry name" value="CAT-like_dom_sf"/>
</dbReference>
<comment type="catalytic activity">
    <reaction evidence="9">
        <text>a long chain fatty alcohol + a fatty acyl-CoA = a long-chain alcohol wax ester + CoA</text>
        <dbReference type="Rhea" id="RHEA:38443"/>
        <dbReference type="ChEBI" id="CHEBI:17135"/>
        <dbReference type="ChEBI" id="CHEBI:57287"/>
        <dbReference type="ChEBI" id="CHEBI:77636"/>
        <dbReference type="ChEBI" id="CHEBI:235323"/>
        <dbReference type="EC" id="2.3.1.75"/>
    </reaction>
</comment>
<dbReference type="EMBL" id="JBEDUW010000007">
    <property type="protein sequence ID" value="KAK9914488.1"/>
    <property type="molecule type" value="Genomic_DNA"/>
</dbReference>
<dbReference type="GO" id="GO:0019432">
    <property type="term" value="P:triglyceride biosynthetic process"/>
    <property type="evidence" value="ECO:0007669"/>
    <property type="project" value="TreeGrafter"/>
</dbReference>
<dbReference type="GO" id="GO:0005789">
    <property type="term" value="C:endoplasmic reticulum membrane"/>
    <property type="evidence" value="ECO:0007669"/>
    <property type="project" value="UniProtKB-SubCell"/>
</dbReference>
<accession>A0AAW1W1V2</accession>
<dbReference type="PANTHER" id="PTHR31650">
    <property type="entry name" value="O-ACYLTRANSFERASE (WSD1-LIKE) FAMILY PROTEIN"/>
    <property type="match status" value="1"/>
</dbReference>
<dbReference type="InterPro" id="IPR004255">
    <property type="entry name" value="O-acyltransferase_WSD1_N"/>
</dbReference>
<name>A0AAW1W1V2_RUBAR</name>
<dbReference type="GO" id="GO:0004144">
    <property type="term" value="F:diacylglycerol O-acyltransferase activity"/>
    <property type="evidence" value="ECO:0007669"/>
    <property type="project" value="UniProtKB-EC"/>
</dbReference>
<evidence type="ECO:0008006" key="15">
    <source>
        <dbReference type="Google" id="ProtNLM"/>
    </source>
</evidence>
<keyword evidence="6" id="KW-0256">Endoplasmic reticulum</keyword>
<comment type="similarity">
    <text evidence="8">In the N-terminal section; belongs to the long-chain O-acyltransferase family.</text>
</comment>
<evidence type="ECO:0000256" key="6">
    <source>
        <dbReference type="ARBA" id="ARBA00022824"/>
    </source>
</evidence>
<feature type="domain" description="O-acyltransferase WSD1 C-terminal" evidence="12">
    <location>
        <begin position="341"/>
        <end position="484"/>
    </location>
</feature>
<dbReference type="AlphaFoldDB" id="A0AAW1W1V2"/>
<dbReference type="GO" id="GO:0005886">
    <property type="term" value="C:plasma membrane"/>
    <property type="evidence" value="ECO:0007669"/>
    <property type="project" value="UniProtKB-SubCell"/>
</dbReference>
<dbReference type="PANTHER" id="PTHR31650:SF1">
    <property type="entry name" value="WAX ESTER SYNTHASE_DIACYLGLYCEROL ACYLTRANSFERASE 4-RELATED"/>
    <property type="match status" value="1"/>
</dbReference>
<evidence type="ECO:0000259" key="11">
    <source>
        <dbReference type="Pfam" id="PF03007"/>
    </source>
</evidence>
<feature type="domain" description="O-acyltransferase WSD1-like N-terminal" evidence="11">
    <location>
        <begin position="58"/>
        <end position="272"/>
    </location>
</feature>
<dbReference type="Pfam" id="PF06974">
    <property type="entry name" value="WS_DGAT_C"/>
    <property type="match status" value="1"/>
</dbReference>
<evidence type="ECO:0000313" key="13">
    <source>
        <dbReference type="EMBL" id="KAK9914488.1"/>
    </source>
</evidence>
<keyword evidence="7" id="KW-0012">Acyltransferase</keyword>
<comment type="pathway">
    <text evidence="4">Lipid metabolism.</text>
</comment>
<comment type="subcellular location">
    <subcellularLocation>
        <location evidence="1">Cell membrane</location>
        <topology evidence="1">Single-pass membrane protein</topology>
    </subcellularLocation>
    <subcellularLocation>
        <location evidence="2">Endoplasmic reticulum membrane</location>
    </subcellularLocation>
</comment>
<keyword evidence="14" id="KW-1185">Reference proteome</keyword>
<evidence type="ECO:0000313" key="14">
    <source>
        <dbReference type="Proteomes" id="UP001457282"/>
    </source>
</evidence>
<organism evidence="13 14">
    <name type="scientific">Rubus argutus</name>
    <name type="common">Southern blackberry</name>
    <dbReference type="NCBI Taxonomy" id="59490"/>
    <lineage>
        <taxon>Eukaryota</taxon>
        <taxon>Viridiplantae</taxon>
        <taxon>Streptophyta</taxon>
        <taxon>Embryophyta</taxon>
        <taxon>Tracheophyta</taxon>
        <taxon>Spermatophyta</taxon>
        <taxon>Magnoliopsida</taxon>
        <taxon>eudicotyledons</taxon>
        <taxon>Gunneridae</taxon>
        <taxon>Pentapetalae</taxon>
        <taxon>rosids</taxon>
        <taxon>fabids</taxon>
        <taxon>Rosales</taxon>
        <taxon>Rosaceae</taxon>
        <taxon>Rosoideae</taxon>
        <taxon>Rosoideae incertae sedis</taxon>
        <taxon>Rubus</taxon>
    </lineage>
</organism>
<evidence type="ECO:0000256" key="9">
    <source>
        <dbReference type="ARBA" id="ARBA00047604"/>
    </source>
</evidence>
<comment type="catalytic activity">
    <reaction evidence="10">
        <text>an acyl-CoA + a 1,2-diacyl-sn-glycerol = a triacyl-sn-glycerol + CoA</text>
        <dbReference type="Rhea" id="RHEA:10868"/>
        <dbReference type="ChEBI" id="CHEBI:17815"/>
        <dbReference type="ChEBI" id="CHEBI:57287"/>
        <dbReference type="ChEBI" id="CHEBI:58342"/>
        <dbReference type="ChEBI" id="CHEBI:64615"/>
        <dbReference type="EC" id="2.3.1.20"/>
    </reaction>
</comment>
<dbReference type="Gene3D" id="3.30.559.10">
    <property type="entry name" value="Chloramphenicol acetyltransferase-like domain"/>
    <property type="match status" value="1"/>
</dbReference>
<comment type="pathway">
    <text evidence="3">Glycerolipid metabolism; triacylglycerol biosynthesis.</text>
</comment>
<evidence type="ECO:0000256" key="5">
    <source>
        <dbReference type="ARBA" id="ARBA00022679"/>
    </source>
</evidence>
<comment type="caution">
    <text evidence="13">The sequence shown here is derived from an EMBL/GenBank/DDBJ whole genome shotgun (WGS) entry which is preliminary data.</text>
</comment>
<protein>
    <recommendedName>
        <fullName evidence="15">Diacylglycerol O-acyltransferase</fullName>
    </recommendedName>
</protein>
<dbReference type="GO" id="GO:0047196">
    <property type="term" value="F:long-chain-alcohol O-fatty-acyltransferase activity"/>
    <property type="evidence" value="ECO:0007669"/>
    <property type="project" value="UniProtKB-EC"/>
</dbReference>
<dbReference type="SUPFAM" id="SSF52777">
    <property type="entry name" value="CoA-dependent acyltransferases"/>
    <property type="match status" value="1"/>
</dbReference>
<evidence type="ECO:0000256" key="4">
    <source>
        <dbReference type="ARBA" id="ARBA00005189"/>
    </source>
</evidence>
<keyword evidence="5" id="KW-0808">Transferase</keyword>
<dbReference type="InterPro" id="IPR009721">
    <property type="entry name" value="O-acyltransferase_WSD1_C"/>
</dbReference>
<evidence type="ECO:0000256" key="1">
    <source>
        <dbReference type="ARBA" id="ARBA00004162"/>
    </source>
</evidence>
<evidence type="ECO:0000256" key="8">
    <source>
        <dbReference type="ARBA" id="ARBA00024360"/>
    </source>
</evidence>
<dbReference type="Pfam" id="PF03007">
    <property type="entry name" value="WS_DGAT_cat"/>
    <property type="match status" value="1"/>
</dbReference>
<evidence type="ECO:0000256" key="3">
    <source>
        <dbReference type="ARBA" id="ARBA00004771"/>
    </source>
</evidence>
<gene>
    <name evidence="13" type="ORF">M0R45_038263</name>
</gene>
<evidence type="ECO:0000259" key="12">
    <source>
        <dbReference type="Pfam" id="PF06974"/>
    </source>
</evidence>
<dbReference type="InterPro" id="IPR045034">
    <property type="entry name" value="O-acyltransferase_WSD1-like"/>
</dbReference>
<evidence type="ECO:0000256" key="10">
    <source>
        <dbReference type="ARBA" id="ARBA00048109"/>
    </source>
</evidence>
<sequence length="505" mass="56201">MENTSSLLLNFETNMEEQQESVSPVARLFRSQKFSCYIVIRMGCSTRFNPEVIKFGLEQTLLKHPRFSSKMVKDRTVGGKNRWMQVSVNMEDHVIVPNLDSDMEHADQFVRDYISNLTTSPLDLSKPLWEVHILNVKTSDAEAVAVIRIHHSMGDGASLMSLLLACTRKTSDPDALPSVPTKRKWEGRSSSDSGVFWKLLLAIWSAITLIGNTLVDLVLFLATVLVLKDTKTPIKGPLGVELTTKRFVHRTVSLDHIKHVKNAMNMTINDVVLGVTQAGLSRYLNSRYAAGKNEKDEGAKQNRHNLPKSIRLRANILVNLRPAAGIQDLADMMAKKSKTKWGNRIGYVLIPLTIALQDDPLDYVRGAKSLIDRKKHSLEPVCTYLCANLLTKLIGADGAGAVAHRILSNSTLSFSSLIGPLEDITFYGHPITYMASNVYGHPHAMHLHFQSYADKMTVCLSVDPDVIPDPDKLLDELEESLRLIRDAVVERGLPIAEEEAVSSTI</sequence>
<dbReference type="Proteomes" id="UP001457282">
    <property type="component" value="Unassembled WGS sequence"/>
</dbReference>
<evidence type="ECO:0000256" key="2">
    <source>
        <dbReference type="ARBA" id="ARBA00004586"/>
    </source>
</evidence>
<evidence type="ECO:0000256" key="7">
    <source>
        <dbReference type="ARBA" id="ARBA00023315"/>
    </source>
</evidence>
<proteinExistence type="inferred from homology"/>
<reference evidence="13 14" key="1">
    <citation type="journal article" date="2023" name="G3 (Bethesda)">
        <title>A chromosome-length genome assembly and annotation of blackberry (Rubus argutus, cv. 'Hillquist').</title>
        <authorList>
            <person name="Bruna T."/>
            <person name="Aryal R."/>
            <person name="Dudchenko O."/>
            <person name="Sargent D.J."/>
            <person name="Mead D."/>
            <person name="Buti M."/>
            <person name="Cavallini A."/>
            <person name="Hytonen T."/>
            <person name="Andres J."/>
            <person name="Pham M."/>
            <person name="Weisz D."/>
            <person name="Mascagni F."/>
            <person name="Usai G."/>
            <person name="Natali L."/>
            <person name="Bassil N."/>
            <person name="Fernandez G.E."/>
            <person name="Lomsadze A."/>
            <person name="Armour M."/>
            <person name="Olukolu B."/>
            <person name="Poorten T."/>
            <person name="Britton C."/>
            <person name="Davik J."/>
            <person name="Ashrafi H."/>
            <person name="Aiden E.L."/>
            <person name="Borodovsky M."/>
            <person name="Worthington M."/>
        </authorList>
    </citation>
    <scope>NUCLEOTIDE SEQUENCE [LARGE SCALE GENOMIC DNA]</scope>
    <source>
        <strain evidence="13">PI 553951</strain>
    </source>
</reference>